<comment type="caution">
    <text evidence="2">The sequence shown here is derived from an EMBL/GenBank/DDBJ whole genome shotgun (WGS) entry which is preliminary data.</text>
</comment>
<dbReference type="RefSeq" id="WP_324178102.1">
    <property type="nucleotide sequence ID" value="NZ_BAABAW010000016.1"/>
</dbReference>
<feature type="region of interest" description="Disordered" evidence="1">
    <location>
        <begin position="313"/>
        <end position="387"/>
    </location>
</feature>
<dbReference type="CDD" id="cd22641">
    <property type="entry name" value="C24-like"/>
    <property type="match status" value="1"/>
</dbReference>
<keyword evidence="3" id="KW-1185">Reference proteome</keyword>
<organism evidence="2 3">
    <name type="scientific">Aquimarina gracilis</name>
    <dbReference type="NCBI Taxonomy" id="874422"/>
    <lineage>
        <taxon>Bacteria</taxon>
        <taxon>Pseudomonadati</taxon>
        <taxon>Bacteroidota</taxon>
        <taxon>Flavobacteriia</taxon>
        <taxon>Flavobacteriales</taxon>
        <taxon>Flavobacteriaceae</taxon>
        <taxon>Aquimarina</taxon>
    </lineage>
</organism>
<evidence type="ECO:0000313" key="2">
    <source>
        <dbReference type="EMBL" id="MEB3344049.1"/>
    </source>
</evidence>
<sequence>MEINKKNRTELKEYFKINDKPTQEEFSDFIEAGLNQAEDSIAKVQGNPLSIQAEGERVGTQEVLDLYENFADDNPQWSVNLNPRVNSNEPTSNQPGFNIKDATGQSRLFIKSGEGTVGIGTVEPVAPLTVKGNTTSDKPIGAMQIAEDRILFGGKNTNEHKDSAKIEVGTTTLTIFGKSTNSDSASRKLDIIADGGTRIQGAVSVEGDMTIKNLKAENISPSVDLDKEGASHQRIPTQMAVKTYVDTRMPKGVIVMWSGNISSIPVGWVLCDGSQGTPDLSGKFVAGFEKDNPEYQIGKTGGKDAVTLTKNQLPAHNHSGNTSETGDHIHDISHPASGNDSGNGLKTITMDGETHGALNTKTKSAGKHKHSFTTNSVGGNQPHENRPPYFALAYIMKL</sequence>
<evidence type="ECO:0008006" key="4">
    <source>
        <dbReference type="Google" id="ProtNLM"/>
    </source>
</evidence>
<gene>
    <name evidence="2" type="ORF">U6A24_01175</name>
</gene>
<reference evidence="2 3" key="1">
    <citation type="journal article" date="2013" name="Int. J. Syst. Evol. Microbiol.">
        <title>Aquimarina gracilis sp. nov., isolated from the gut microflora of a mussel, Mytilus coruscus, and emended description of Aquimarina spongiae.</title>
        <authorList>
            <person name="Park S.C."/>
            <person name="Choe H.N."/>
            <person name="Baik K.S."/>
            <person name="Seong C.N."/>
        </authorList>
    </citation>
    <scope>NUCLEOTIDE SEQUENCE [LARGE SCALE GENOMIC DNA]</scope>
    <source>
        <strain evidence="2 3">PSC32</strain>
    </source>
</reference>
<dbReference type="Proteomes" id="UP001327027">
    <property type="component" value="Unassembled WGS sequence"/>
</dbReference>
<name>A0ABU5ZPM3_9FLAO</name>
<dbReference type="SUPFAM" id="SSF88874">
    <property type="entry name" value="Receptor-binding domain of short tail fibre protein gp12"/>
    <property type="match status" value="1"/>
</dbReference>
<protein>
    <recommendedName>
        <fullName evidence="4">Microcystin-dependent protein</fullName>
    </recommendedName>
</protein>
<dbReference type="EMBL" id="JAYKLX010000001">
    <property type="protein sequence ID" value="MEB3344049.1"/>
    <property type="molecule type" value="Genomic_DNA"/>
</dbReference>
<proteinExistence type="predicted"/>
<evidence type="ECO:0000313" key="3">
    <source>
        <dbReference type="Proteomes" id="UP001327027"/>
    </source>
</evidence>
<accession>A0ABU5ZPM3</accession>
<feature type="compositionally biased region" description="Polar residues" evidence="1">
    <location>
        <begin position="336"/>
        <end position="346"/>
    </location>
</feature>
<evidence type="ECO:0000256" key="1">
    <source>
        <dbReference type="SAM" id="MobiDB-lite"/>
    </source>
</evidence>
<feature type="compositionally biased region" description="Polar residues" evidence="1">
    <location>
        <begin position="313"/>
        <end position="324"/>
    </location>
</feature>